<dbReference type="OrthoDB" id="1446828at2"/>
<dbReference type="AlphaFoldDB" id="A0A5S3PR91"/>
<dbReference type="Proteomes" id="UP000310314">
    <property type="component" value="Unassembled WGS sequence"/>
</dbReference>
<dbReference type="EMBL" id="VATY01000002">
    <property type="protein sequence ID" value="TMM57266.1"/>
    <property type="molecule type" value="Genomic_DNA"/>
</dbReference>
<proteinExistence type="predicted"/>
<keyword evidence="1" id="KW-0732">Signal</keyword>
<evidence type="ECO:0000313" key="2">
    <source>
        <dbReference type="EMBL" id="TMM57266.1"/>
    </source>
</evidence>
<name>A0A5S3PR91_9FLAO</name>
<reference evidence="2 3" key="1">
    <citation type="submission" date="2019-05" db="EMBL/GenBank/DDBJ databases">
        <authorList>
            <person name="Zhang J.-Y."/>
            <person name="Feg X."/>
            <person name="Du Z.-J."/>
        </authorList>
    </citation>
    <scope>NUCLEOTIDE SEQUENCE [LARGE SCALE GENOMIC DNA]</scope>
    <source>
        <strain evidence="2 3">RZ26</strain>
    </source>
</reference>
<keyword evidence="3" id="KW-1185">Reference proteome</keyword>
<feature type="chain" id="PRO_5024400687" evidence="1">
    <location>
        <begin position="20"/>
        <end position="132"/>
    </location>
</feature>
<organism evidence="2 3">
    <name type="scientific">Maribacter algarum</name>
    <name type="common">ex Zhang et al. 2020</name>
    <dbReference type="NCBI Taxonomy" id="2578118"/>
    <lineage>
        <taxon>Bacteria</taxon>
        <taxon>Pseudomonadati</taxon>
        <taxon>Bacteroidota</taxon>
        <taxon>Flavobacteriia</taxon>
        <taxon>Flavobacteriales</taxon>
        <taxon>Flavobacteriaceae</taxon>
        <taxon>Maribacter</taxon>
    </lineage>
</organism>
<dbReference type="RefSeq" id="WP_138658249.1">
    <property type="nucleotide sequence ID" value="NZ_VATY01000002.1"/>
</dbReference>
<accession>A0A5S3PR91</accession>
<gene>
    <name evidence="2" type="ORF">FEE95_12325</name>
</gene>
<comment type="caution">
    <text evidence="2">The sequence shown here is derived from an EMBL/GenBank/DDBJ whole genome shotgun (WGS) entry which is preliminary data.</text>
</comment>
<evidence type="ECO:0000256" key="1">
    <source>
        <dbReference type="SAM" id="SignalP"/>
    </source>
</evidence>
<feature type="signal peptide" evidence="1">
    <location>
        <begin position="1"/>
        <end position="19"/>
    </location>
</feature>
<protein>
    <submittedName>
        <fullName evidence="2">Uncharacterized protein</fullName>
    </submittedName>
</protein>
<evidence type="ECO:0000313" key="3">
    <source>
        <dbReference type="Proteomes" id="UP000310314"/>
    </source>
</evidence>
<sequence length="132" mass="15325">MKTSRIWTLSLCAFFFASASIYGQQSISEPATVKKTVSLKIDKSNVKVQRHTVMSRFEPEIASTEEKRLEKRHNRIAETERKLSIIDTLDISKRRKKALLRDLEYTPFSDRLNKATLVDTKFEESTENQDNL</sequence>